<dbReference type="AlphaFoldDB" id="A0A0S7WTP6"/>
<comment type="caution">
    <text evidence="1">The sequence shown here is derived from an EMBL/GenBank/DDBJ whole genome shotgun (WGS) entry which is preliminary data.</text>
</comment>
<gene>
    <name evidence="1" type="ORF">AMJ39_04315</name>
</gene>
<proteinExistence type="predicted"/>
<dbReference type="Gene3D" id="3.40.1260.10">
    <property type="entry name" value="DsrEFH-like"/>
    <property type="match status" value="1"/>
</dbReference>
<dbReference type="Proteomes" id="UP000052008">
    <property type="component" value="Unassembled WGS sequence"/>
</dbReference>
<dbReference type="PANTHER" id="PTHR34655:SF2">
    <property type="entry name" value="PEROXIREDOXIN FAMILY PROTEIN"/>
    <property type="match status" value="1"/>
</dbReference>
<dbReference type="InterPro" id="IPR032836">
    <property type="entry name" value="DsrE2-like"/>
</dbReference>
<evidence type="ECO:0008006" key="3">
    <source>
        <dbReference type="Google" id="ProtNLM"/>
    </source>
</evidence>
<dbReference type="EMBL" id="LIZS01000017">
    <property type="protein sequence ID" value="KPJ53538.1"/>
    <property type="molecule type" value="Genomic_DNA"/>
</dbReference>
<dbReference type="SUPFAM" id="SSF75169">
    <property type="entry name" value="DsrEFH-like"/>
    <property type="match status" value="1"/>
</dbReference>
<name>A0A0S7WTP6_UNCT6</name>
<dbReference type="STRING" id="1703770.AMJ39_04315"/>
<evidence type="ECO:0000313" key="2">
    <source>
        <dbReference type="Proteomes" id="UP000052008"/>
    </source>
</evidence>
<evidence type="ECO:0000313" key="1">
    <source>
        <dbReference type="EMBL" id="KPJ53538.1"/>
    </source>
</evidence>
<dbReference type="PANTHER" id="PTHR34655">
    <property type="entry name" value="CONSERVED WITHIN P. AEROPHILUM"/>
    <property type="match status" value="1"/>
</dbReference>
<organism evidence="1 2">
    <name type="scientific">candidate division TA06 bacterium DG_24</name>
    <dbReference type="NCBI Taxonomy" id="1703770"/>
    <lineage>
        <taxon>Bacteria</taxon>
        <taxon>Bacteria division TA06</taxon>
    </lineage>
</organism>
<dbReference type="Pfam" id="PF13686">
    <property type="entry name" value="DrsE_2"/>
    <property type="match status" value="1"/>
</dbReference>
<accession>A0A0S7WTP6</accession>
<sequence>MDRGGEKKERLTIIVFSGDLDKVQAAFTIATGAASMDMDVTLFFTFWGLNVVRRTDVRTAGRGLLQKMMKIMNRGGPQRLPLSRFNMFGMGPRMMKKLMAQFKMPGIDEMIRLAKEMGVKLVACTVTMEVMGITKEEIIPDVDAFAGVTTYLADARGSAVNLFI</sequence>
<dbReference type="InterPro" id="IPR027396">
    <property type="entry name" value="DsrEFH-like"/>
</dbReference>
<protein>
    <recommendedName>
        <fullName evidence="3">NADH dehydrogenase</fullName>
    </recommendedName>
</protein>
<reference evidence="1 2" key="1">
    <citation type="journal article" date="2015" name="Microbiome">
        <title>Genomic resolution of linkages in carbon, nitrogen, and sulfur cycling among widespread estuary sediment bacteria.</title>
        <authorList>
            <person name="Baker B.J."/>
            <person name="Lazar C.S."/>
            <person name="Teske A.P."/>
            <person name="Dick G.J."/>
        </authorList>
    </citation>
    <scope>NUCLEOTIDE SEQUENCE [LARGE SCALE GENOMIC DNA]</scope>
    <source>
        <strain evidence="1">DG_24</strain>
    </source>
</reference>